<dbReference type="Proteomes" id="UP000694892">
    <property type="component" value="Chromosome 8L"/>
</dbReference>
<accession>A0A974C8R8</accession>
<gene>
    <name evidence="1" type="ORF">XELAEV_18039366mg</name>
</gene>
<reference evidence="2" key="1">
    <citation type="journal article" date="2016" name="Nature">
        <title>Genome evolution in the allotetraploid frog Xenopus laevis.</title>
        <authorList>
            <person name="Session A.M."/>
            <person name="Uno Y."/>
            <person name="Kwon T."/>
            <person name="Chapman J.A."/>
            <person name="Toyoda A."/>
            <person name="Takahashi S."/>
            <person name="Fukui A."/>
            <person name="Hikosaka A."/>
            <person name="Suzuki A."/>
            <person name="Kondo M."/>
            <person name="van Heeringen S.J."/>
            <person name="Quigley I."/>
            <person name="Heinz S."/>
            <person name="Ogino H."/>
            <person name="Ochi H."/>
            <person name="Hellsten U."/>
            <person name="Lyons J.B."/>
            <person name="Simakov O."/>
            <person name="Putnam N."/>
            <person name="Stites J."/>
            <person name="Kuroki Y."/>
            <person name="Tanaka T."/>
            <person name="Michiue T."/>
            <person name="Watanabe M."/>
            <person name="Bogdanovic O."/>
            <person name="Lister R."/>
            <person name="Georgiou G."/>
            <person name="Paranjpe S.S."/>
            <person name="van Kruijsbergen I."/>
            <person name="Shu S."/>
            <person name="Carlson J."/>
            <person name="Kinoshita T."/>
            <person name="Ohta Y."/>
            <person name="Mawaribuchi S."/>
            <person name="Jenkins J."/>
            <person name="Grimwood J."/>
            <person name="Schmutz J."/>
            <person name="Mitros T."/>
            <person name="Mozaffari S.V."/>
            <person name="Suzuki Y."/>
            <person name="Haramoto Y."/>
            <person name="Yamamoto T.S."/>
            <person name="Takagi C."/>
            <person name="Heald R."/>
            <person name="Miller K."/>
            <person name="Haudenschild C."/>
            <person name="Kitzman J."/>
            <person name="Nakayama T."/>
            <person name="Izutsu Y."/>
            <person name="Robert J."/>
            <person name="Fortriede J."/>
            <person name="Burns K."/>
            <person name="Lotay V."/>
            <person name="Karimi K."/>
            <person name="Yasuoka Y."/>
            <person name="Dichmann D.S."/>
            <person name="Flajnik M.F."/>
            <person name="Houston D.W."/>
            <person name="Shendure J."/>
            <person name="DuPasquier L."/>
            <person name="Vize P.D."/>
            <person name="Zorn A.M."/>
            <person name="Ito M."/>
            <person name="Marcotte E.M."/>
            <person name="Wallingford J.B."/>
            <person name="Ito Y."/>
            <person name="Asashima M."/>
            <person name="Ueno N."/>
            <person name="Matsuda Y."/>
            <person name="Veenstra G.J."/>
            <person name="Fujiyama A."/>
            <person name="Harland R.M."/>
            <person name="Taira M."/>
            <person name="Rokhsar D.S."/>
        </authorList>
    </citation>
    <scope>NUCLEOTIDE SEQUENCE [LARGE SCALE GENOMIC DNA]</scope>
    <source>
        <strain evidence="2">J</strain>
    </source>
</reference>
<sequence>MRYGEMCICAYSVSHNDTQGHKEAMLLTVAHIRCSFLTRPDKRHKSMASVTSQMNLFLKGEWGKNDIPIPKCTFC</sequence>
<evidence type="ECO:0000313" key="1">
    <source>
        <dbReference type="EMBL" id="OCT68070.1"/>
    </source>
</evidence>
<dbReference type="EMBL" id="CM004480">
    <property type="protein sequence ID" value="OCT68070.1"/>
    <property type="molecule type" value="Genomic_DNA"/>
</dbReference>
<organism evidence="1 2">
    <name type="scientific">Xenopus laevis</name>
    <name type="common">African clawed frog</name>
    <dbReference type="NCBI Taxonomy" id="8355"/>
    <lineage>
        <taxon>Eukaryota</taxon>
        <taxon>Metazoa</taxon>
        <taxon>Chordata</taxon>
        <taxon>Craniata</taxon>
        <taxon>Vertebrata</taxon>
        <taxon>Euteleostomi</taxon>
        <taxon>Amphibia</taxon>
        <taxon>Batrachia</taxon>
        <taxon>Anura</taxon>
        <taxon>Pipoidea</taxon>
        <taxon>Pipidae</taxon>
        <taxon>Xenopodinae</taxon>
        <taxon>Xenopus</taxon>
        <taxon>Xenopus</taxon>
    </lineage>
</organism>
<proteinExistence type="predicted"/>
<dbReference type="AlphaFoldDB" id="A0A974C8R8"/>
<protein>
    <submittedName>
        <fullName evidence="1">Uncharacterized protein</fullName>
    </submittedName>
</protein>
<evidence type="ECO:0000313" key="2">
    <source>
        <dbReference type="Proteomes" id="UP000694892"/>
    </source>
</evidence>
<name>A0A974C8R8_XENLA</name>